<dbReference type="OrthoDB" id="4179303at2759"/>
<proteinExistence type="predicted"/>
<feature type="compositionally biased region" description="Basic and acidic residues" evidence="1">
    <location>
        <begin position="497"/>
        <end position="508"/>
    </location>
</feature>
<reference evidence="3" key="1">
    <citation type="journal article" date="2017" name="Nat. Microbiol.">
        <title>Global analysis of biosynthetic gene clusters reveals vast potential of secondary metabolite production in Penicillium species.</title>
        <authorList>
            <person name="Nielsen J.C."/>
            <person name="Grijseels S."/>
            <person name="Prigent S."/>
            <person name="Ji B."/>
            <person name="Dainat J."/>
            <person name="Nielsen K.F."/>
            <person name="Frisvad J.C."/>
            <person name="Workman M."/>
            <person name="Nielsen J."/>
        </authorList>
    </citation>
    <scope>NUCLEOTIDE SEQUENCE [LARGE SCALE GENOMIC DNA]</scope>
    <source>
        <strain evidence="3">IBT 24891</strain>
    </source>
</reference>
<evidence type="ECO:0000313" key="2">
    <source>
        <dbReference type="EMBL" id="OQE22525.1"/>
    </source>
</evidence>
<sequence>MALPRHIHDLADELLSEILSFLLESRPEIEPRGLTIASSGYGNGIVYDGIDHQPIRHGEASDLDRFRLVCTRFMRIGTPRKFAHFNLRFSEDGFRRLDELLQMQLACYVKSMTYLVRPFYQGNGWAPILRTLGTEHPALAQRHRDRLQEQLNLVSKGIDLSQIRRAIASFYALKELKLLRLQDDADERLLDLIRDHHLTNLNGNRENATRFDWESACSRAVTNLGISLLDSKCTSIRFKGPQISPEATLQLLQTPSTMFAAVAPRLTSLEITFHSHTDISSTMSDLSEIFRKFFTEAKNLVSIHLGFPSKIPLSLPLESIFHATRWKSLRSLSIASWRLNAEDLISLLRRHHHQLQDLRLTSIYLRPGGSWSSVLQVLANEMDHLGRLGLREIDYAAYFDAAFISAGVEIYDPIPIALPSPSSSAVSVAADPSPPYSPDSLSNMPVQNLHDQNPFNRGMFEKVRGLSVDELGDDGIHVRRDQEQLWEAWVLASRWERKREQRSRDQNGYRHGFRNGNGNGNGN</sequence>
<evidence type="ECO:0000256" key="1">
    <source>
        <dbReference type="SAM" id="MobiDB-lite"/>
    </source>
</evidence>
<keyword evidence="3" id="KW-1185">Reference proteome</keyword>
<comment type="caution">
    <text evidence="2">The sequence shown here is derived from an EMBL/GenBank/DDBJ whole genome shotgun (WGS) entry which is preliminary data.</text>
</comment>
<dbReference type="Proteomes" id="UP000191285">
    <property type="component" value="Unassembled WGS sequence"/>
</dbReference>
<dbReference type="InterPro" id="IPR032675">
    <property type="entry name" value="LRR_dom_sf"/>
</dbReference>
<evidence type="ECO:0000313" key="3">
    <source>
        <dbReference type="Proteomes" id="UP000191285"/>
    </source>
</evidence>
<gene>
    <name evidence="2" type="ORF">PENSTE_c010G02198</name>
</gene>
<dbReference type="Gene3D" id="3.80.10.10">
    <property type="entry name" value="Ribonuclease Inhibitor"/>
    <property type="match status" value="1"/>
</dbReference>
<feature type="region of interest" description="Disordered" evidence="1">
    <location>
        <begin position="497"/>
        <end position="523"/>
    </location>
</feature>
<dbReference type="AlphaFoldDB" id="A0A1V6T882"/>
<organism evidence="2 3">
    <name type="scientific">Penicillium steckii</name>
    <dbReference type="NCBI Taxonomy" id="303698"/>
    <lineage>
        <taxon>Eukaryota</taxon>
        <taxon>Fungi</taxon>
        <taxon>Dikarya</taxon>
        <taxon>Ascomycota</taxon>
        <taxon>Pezizomycotina</taxon>
        <taxon>Eurotiomycetes</taxon>
        <taxon>Eurotiomycetidae</taxon>
        <taxon>Eurotiales</taxon>
        <taxon>Aspergillaceae</taxon>
        <taxon>Penicillium</taxon>
    </lineage>
</organism>
<accession>A0A1V6T882</accession>
<feature type="region of interest" description="Disordered" evidence="1">
    <location>
        <begin position="423"/>
        <end position="442"/>
    </location>
</feature>
<dbReference type="EMBL" id="MLKD01000010">
    <property type="protein sequence ID" value="OQE22525.1"/>
    <property type="molecule type" value="Genomic_DNA"/>
</dbReference>
<dbReference type="STRING" id="303698.A0A1V6T882"/>
<protein>
    <submittedName>
        <fullName evidence="2">Uncharacterized protein</fullName>
    </submittedName>
</protein>
<name>A0A1V6T882_9EURO</name>